<evidence type="ECO:0000256" key="1">
    <source>
        <dbReference type="SAM" id="MobiDB-lite"/>
    </source>
</evidence>
<organism evidence="4">
    <name type="scientific">Echinostoma caproni</name>
    <dbReference type="NCBI Taxonomy" id="27848"/>
    <lineage>
        <taxon>Eukaryota</taxon>
        <taxon>Metazoa</taxon>
        <taxon>Spiralia</taxon>
        <taxon>Lophotrochozoa</taxon>
        <taxon>Platyhelminthes</taxon>
        <taxon>Trematoda</taxon>
        <taxon>Digenea</taxon>
        <taxon>Plagiorchiida</taxon>
        <taxon>Echinostomata</taxon>
        <taxon>Echinostomatoidea</taxon>
        <taxon>Echinostomatidae</taxon>
        <taxon>Echinostoma</taxon>
    </lineage>
</organism>
<name>A0A183AJJ3_9TREM</name>
<accession>A0A183AJJ3</accession>
<reference evidence="2 3" key="2">
    <citation type="submission" date="2018-11" db="EMBL/GenBank/DDBJ databases">
        <authorList>
            <consortium name="Pathogen Informatics"/>
        </authorList>
    </citation>
    <scope>NUCLEOTIDE SEQUENCE [LARGE SCALE GENOMIC DNA]</scope>
    <source>
        <strain evidence="2 3">Egypt</strain>
    </source>
</reference>
<reference evidence="4" key="1">
    <citation type="submission" date="2016-06" db="UniProtKB">
        <authorList>
            <consortium name="WormBaseParasite"/>
        </authorList>
    </citation>
    <scope>IDENTIFICATION</scope>
</reference>
<dbReference type="EMBL" id="UZAN01044203">
    <property type="protein sequence ID" value="VDP80240.1"/>
    <property type="molecule type" value="Genomic_DNA"/>
</dbReference>
<evidence type="ECO:0000313" key="3">
    <source>
        <dbReference type="Proteomes" id="UP000272942"/>
    </source>
</evidence>
<dbReference type="Proteomes" id="UP000272942">
    <property type="component" value="Unassembled WGS sequence"/>
</dbReference>
<protein>
    <submittedName>
        <fullName evidence="4">Ig-like domain-containing protein</fullName>
    </submittedName>
</protein>
<keyword evidence="3" id="KW-1185">Reference proteome</keyword>
<proteinExistence type="predicted"/>
<sequence>MPVFLESWLKRFEDFFKFELKNKNDIFDPVSIVMHQLVFREPIIQRVSLRPTFWPSTERDAASFRCTVYGSGINLVAELLFCSNQSVGLNTQRRYLILSRKKLPISVLGRIGSVNLTWLEVPSRIFHGEFICLVRPDSESVQRERYLNVLPLQTRNVQFSASIRHLTIVPHCPVQPLLRVSTSSKQLSLGSRFEASCIAATTTDGLPLKLYYLTPKLSIIICTKMELRVNDTRLPVSVPAPCFSVAPEDHDCTRKAPRSSIDRTYYPTLCNAAQSSTHTALFRTIHFAVTKLRPEDLHGRLFCKTIDIYSMWSAVKQSRTPQLNSKVHLMRFRVQPQIWSFNFLPELQGWECRVIAYPMYGRPVIQLIQATPVWLQIQLDSYSSFENQTMPEILNSHLLPTSDRNEQEVEFDSGEYYCSTWSPGYFHTVNETMSKLLKGDKKQIAFGYRLLTVSPIFRFAEIGSIPVGHMLHLRCVAWATNHHQGKLNTFTLLPMHRPMGSNRTVHINQVPGALVKAQSEHYQRIDDKHELYHIGCLMIDRMTEQQLVLPGPKTECRVPEDLHWYPAQEVIHLKTGKISCTTQVGCPHIQFQWHWVAGPVPQLTPPSDRIYQEIKPGPELDLSQLPRCGTYVFRCTVTCWCGQEFKTNSIQASFYFETDHLEHNKQDMEQEARDGNTTLGSSSNDSDISLIQRRKQERSIIKGEVEGSPDEVFALRRLFDTSSDRISKDIEFERIQPCEEIKQQRELEGFTDGPDQRDRHSSGSFLGPLLTWLHINVPSGRYVETVDDITSQTTDYLDYALRPTENFRSHIVRGCNRFMSTMAVRCPGSFDSYSPNLELNEWQREALTKGLFLGLNHLRSHKEFRKMLNRNLEDYSKEYDSLKKMREASFRNFCRKRTSSEEYEIYENENGTMDRYLKVPITKPRDEAQQSKSSVSVTSVADKSATSKRRRLIRVAHNRTEKSPPLIKDYFSHLNSEMRYIPLGYRASLFGRGGLEDTRWSHLRAFRERTRRKFMFIEAEQRSAPKPEYLESLALTKENLEELDETILSNTNRTLLHILPWDPNSLEEHSDDWNQRQLDYPDHDSPSDRSLITDPMQMTDELRWSFYNNRINHARRDARTNFVPVKFSDRSDGFPGLKNLAMGWPSLNLTRMDTGWSTFFNQIALYFRETLSNNGNEECDEAILRDELEIIPGLITLPSTTTIICPVPTISEGSDHKLTKLVWQRIAQLDRFDIHAKEEVEEIIQLAIERRELKLLSPRFISPNRVYTYPPKRWPNAFTLDIVNLNVEDFGYYACVSIFESKQVGSQPNNRRQTLEDVCCLLVVNDLLTFPHLGQVTRKWSACTSFFCAHRSGPSKRMATALALANIQIRVTLDR</sequence>
<dbReference type="OrthoDB" id="6251461at2759"/>
<feature type="compositionally biased region" description="Polar residues" evidence="1">
    <location>
        <begin position="675"/>
        <end position="688"/>
    </location>
</feature>
<evidence type="ECO:0000313" key="2">
    <source>
        <dbReference type="EMBL" id="VDP80240.1"/>
    </source>
</evidence>
<dbReference type="WBParaSite" id="ECPE_0000714301-mRNA-1">
    <property type="protein sequence ID" value="ECPE_0000714301-mRNA-1"/>
    <property type="gene ID" value="ECPE_0000714301"/>
</dbReference>
<evidence type="ECO:0000313" key="4">
    <source>
        <dbReference type="WBParaSite" id="ECPE_0000714301-mRNA-1"/>
    </source>
</evidence>
<gene>
    <name evidence="2" type="ORF">ECPE_LOCUS7128</name>
</gene>
<feature type="region of interest" description="Disordered" evidence="1">
    <location>
        <begin position="668"/>
        <end position="688"/>
    </location>
</feature>